<proteinExistence type="predicted"/>
<feature type="transmembrane region" description="Helical" evidence="1">
    <location>
        <begin position="163"/>
        <end position="185"/>
    </location>
</feature>
<dbReference type="EMBL" id="GIFC01016186">
    <property type="protein sequence ID" value="MXU98269.1"/>
    <property type="molecule type" value="Transcribed_RNA"/>
</dbReference>
<reference evidence="2" key="1">
    <citation type="submission" date="2019-12" db="EMBL/GenBank/DDBJ databases">
        <title>An insight into the sialome of adult female Ixodes ricinus ticks feeding for 6 days.</title>
        <authorList>
            <person name="Perner J."/>
            <person name="Ribeiro J.M.C."/>
        </authorList>
    </citation>
    <scope>NUCLEOTIDE SEQUENCE</scope>
    <source>
        <strain evidence="2">Semi-engorged</strain>
        <tissue evidence="2">Salivary glands</tissue>
    </source>
</reference>
<protein>
    <submittedName>
        <fullName evidence="2">Uncharacterized protein</fullName>
    </submittedName>
</protein>
<accession>A0A6B0V828</accession>
<keyword evidence="1" id="KW-0472">Membrane</keyword>
<organism evidence="2">
    <name type="scientific">Ixodes ricinus</name>
    <name type="common">Common tick</name>
    <name type="synonym">Acarus ricinus</name>
    <dbReference type="NCBI Taxonomy" id="34613"/>
    <lineage>
        <taxon>Eukaryota</taxon>
        <taxon>Metazoa</taxon>
        <taxon>Ecdysozoa</taxon>
        <taxon>Arthropoda</taxon>
        <taxon>Chelicerata</taxon>
        <taxon>Arachnida</taxon>
        <taxon>Acari</taxon>
        <taxon>Parasitiformes</taxon>
        <taxon>Ixodida</taxon>
        <taxon>Ixodoidea</taxon>
        <taxon>Ixodidae</taxon>
        <taxon>Ixodinae</taxon>
        <taxon>Ixodes</taxon>
    </lineage>
</organism>
<keyword evidence="1" id="KW-0812">Transmembrane</keyword>
<name>A0A6B0V828_IXORI</name>
<evidence type="ECO:0000313" key="2">
    <source>
        <dbReference type="EMBL" id="MXU98269.1"/>
    </source>
</evidence>
<dbReference type="AlphaFoldDB" id="A0A6B0V828"/>
<feature type="transmembrane region" description="Helical" evidence="1">
    <location>
        <begin position="91"/>
        <end position="113"/>
    </location>
</feature>
<evidence type="ECO:0000256" key="1">
    <source>
        <dbReference type="SAM" id="Phobius"/>
    </source>
</evidence>
<keyword evidence="1" id="KW-1133">Transmembrane helix</keyword>
<sequence length="323" mass="35115">MIFSRLLSPQLPRRREASSASSLFCSSTCAASSVKQNRRLSYRLNISWMVQYLHLSRFFLLGLRWHSTAAVTSSVEGSADRSPTVCRRASLALCSCISWVSMMYCMPVTLVSWPENEGATADFWVSRSVLTFNTSHISKHFSTLAFSSVFHQGLLLGKVNLFIFSWTAWTACSICSFAVVVLVMYPSRYDSFNFNASSSSLSSFGACGIYEIVRNAGIGVLPCVSLDTRRAGVPIRRAPSRRDTLASTCLLECGRSVSPSKSSKLLLGVLSTGSFKVVSASSFLRSGSDVSAELLSEVAGVTLITASAIERSLVQETSSFETA</sequence>